<dbReference type="InterPro" id="IPR021109">
    <property type="entry name" value="Peptidase_aspartic_dom_sf"/>
</dbReference>
<sequence length="849" mass="97087">MAPSRTSRRNKGIAQSHEDVSESATRIEVSQHEEQQEQEQHEEQEEQEEPLGELTTGYLIRILSKFGETQTQLLKAVKELKNHAHASKPNTEWNDEREKVSQEESAIPKGPRQKGPSFVTQEDVVAMLEKELHRTNEDWKYIPQPPYPSSLVSLPFPKGYETPTFILFDGRKGSPKEHISRFIDALGPHAGDHNLRLREFSKSLTDRAYTWYTTLAAGSVRTWEELASKFCKKYFEHEERVTITQLNYTRQRAGENLVDFVRRFRDLALDCYDEKGEESLVEICISNMLPEYRVYLENVGMGQFSGLMDAAKKTSVSVKAQRSWRSDKKDSPQTLAIEERPSYKKKRETFPAIPCSNEEFHAILDTMFADGVIKLPRPQRPPSKEEKNDPRYCRYHQFVGHPSPACQFLRRILHEKINDGTLELPSKKQVIDDDPLPKRRGKEVCVITADGDHMMEEDEVSYQNIICQYQVSHGINQASWSRYSKPHGYDTPWSHLNVLGNSLASPAFVSPYSGASIKRADNCNEANQVYHYSEARKPCYRGETSQAYHVTEVDEHHHPTAAQVLQLNPKFKSLFDQLEYGPQARQAAAEALMRVSEEYGPQCFAVEVERTMSMLENDNAIIFTDTDMGVPYPDHRRPLYLEAQINDVFVRRALVDTGSSLNIIPLYVLKAAGIPQSRIVKSEMKISGFAETDEVSMGYIQLDLRVGPIRSWTKFQVLDVNTSYHALLGRPWLNKHKMVPSTYHQCVKGRIGLKAIRIPGNQLPFHQSEAHYIEAQYYNEFTFDGGSPPSDVSGVSLPSWRDIRDLSDEDFPMMTKRAKTQNKESSACVQVPPRCSRVVMPDGRTVYRL</sequence>
<proteinExistence type="predicted"/>
<dbReference type="CDD" id="cd00303">
    <property type="entry name" value="retropepsin_like"/>
    <property type="match status" value="1"/>
</dbReference>
<evidence type="ECO:0000259" key="2">
    <source>
        <dbReference type="Pfam" id="PF03732"/>
    </source>
</evidence>
<accession>A0AAW1VPT4</accession>
<feature type="domain" description="Retrotransposon gag" evidence="2">
    <location>
        <begin position="200"/>
        <end position="285"/>
    </location>
</feature>
<protein>
    <recommendedName>
        <fullName evidence="2">Retrotransposon gag domain-containing protein</fullName>
    </recommendedName>
</protein>
<dbReference type="InterPro" id="IPR005162">
    <property type="entry name" value="Retrotrans_gag_dom"/>
</dbReference>
<dbReference type="PANTHER" id="PTHR33240:SF15">
    <property type="entry name" value="GAG-PRO-LIKE PROTEIN"/>
    <property type="match status" value="1"/>
</dbReference>
<reference evidence="3 4" key="1">
    <citation type="journal article" date="2023" name="G3 (Bethesda)">
        <title>A chromosome-length genome assembly and annotation of blackberry (Rubus argutus, cv. 'Hillquist').</title>
        <authorList>
            <person name="Bruna T."/>
            <person name="Aryal R."/>
            <person name="Dudchenko O."/>
            <person name="Sargent D.J."/>
            <person name="Mead D."/>
            <person name="Buti M."/>
            <person name="Cavallini A."/>
            <person name="Hytonen T."/>
            <person name="Andres J."/>
            <person name="Pham M."/>
            <person name="Weisz D."/>
            <person name="Mascagni F."/>
            <person name="Usai G."/>
            <person name="Natali L."/>
            <person name="Bassil N."/>
            <person name="Fernandez G.E."/>
            <person name="Lomsadze A."/>
            <person name="Armour M."/>
            <person name="Olukolu B."/>
            <person name="Poorten T."/>
            <person name="Britton C."/>
            <person name="Davik J."/>
            <person name="Ashrafi H."/>
            <person name="Aiden E.L."/>
            <person name="Borodovsky M."/>
            <person name="Worthington M."/>
        </authorList>
    </citation>
    <scope>NUCLEOTIDE SEQUENCE [LARGE SCALE GENOMIC DNA]</scope>
    <source>
        <strain evidence="3">PI 553951</strain>
    </source>
</reference>
<feature type="compositionally biased region" description="Basic residues" evidence="1">
    <location>
        <begin position="1"/>
        <end position="11"/>
    </location>
</feature>
<dbReference type="Pfam" id="PF03732">
    <property type="entry name" value="Retrotrans_gag"/>
    <property type="match status" value="1"/>
</dbReference>
<feature type="compositionally biased region" description="Acidic residues" evidence="1">
    <location>
        <begin position="42"/>
        <end position="51"/>
    </location>
</feature>
<dbReference type="Proteomes" id="UP001457282">
    <property type="component" value="Unassembled WGS sequence"/>
</dbReference>
<feature type="compositionally biased region" description="Basic and acidic residues" evidence="1">
    <location>
        <begin position="29"/>
        <end position="41"/>
    </location>
</feature>
<dbReference type="InterPro" id="IPR001969">
    <property type="entry name" value="Aspartic_peptidase_AS"/>
</dbReference>
<organism evidence="3 4">
    <name type="scientific">Rubus argutus</name>
    <name type="common">Southern blackberry</name>
    <dbReference type="NCBI Taxonomy" id="59490"/>
    <lineage>
        <taxon>Eukaryota</taxon>
        <taxon>Viridiplantae</taxon>
        <taxon>Streptophyta</taxon>
        <taxon>Embryophyta</taxon>
        <taxon>Tracheophyta</taxon>
        <taxon>Spermatophyta</taxon>
        <taxon>Magnoliopsida</taxon>
        <taxon>eudicotyledons</taxon>
        <taxon>Gunneridae</taxon>
        <taxon>Pentapetalae</taxon>
        <taxon>rosids</taxon>
        <taxon>fabids</taxon>
        <taxon>Rosales</taxon>
        <taxon>Rosaceae</taxon>
        <taxon>Rosoideae</taxon>
        <taxon>Rosoideae incertae sedis</taxon>
        <taxon>Rubus</taxon>
    </lineage>
</organism>
<dbReference type="GO" id="GO:0004190">
    <property type="term" value="F:aspartic-type endopeptidase activity"/>
    <property type="evidence" value="ECO:0007669"/>
    <property type="project" value="InterPro"/>
</dbReference>
<gene>
    <name evidence="3" type="ORF">M0R45_002622</name>
</gene>
<dbReference type="Gene3D" id="2.40.70.10">
    <property type="entry name" value="Acid Proteases"/>
    <property type="match status" value="1"/>
</dbReference>
<dbReference type="EMBL" id="JBEDUW010000065">
    <property type="protein sequence ID" value="KAK9906285.1"/>
    <property type="molecule type" value="Genomic_DNA"/>
</dbReference>
<dbReference type="PANTHER" id="PTHR33240">
    <property type="entry name" value="OS08G0508500 PROTEIN"/>
    <property type="match status" value="1"/>
</dbReference>
<feature type="region of interest" description="Disordered" evidence="1">
    <location>
        <begin position="1"/>
        <end position="53"/>
    </location>
</feature>
<feature type="region of interest" description="Disordered" evidence="1">
    <location>
        <begin position="83"/>
        <end position="118"/>
    </location>
</feature>
<evidence type="ECO:0000256" key="1">
    <source>
        <dbReference type="SAM" id="MobiDB-lite"/>
    </source>
</evidence>
<dbReference type="PROSITE" id="PS00141">
    <property type="entry name" value="ASP_PROTEASE"/>
    <property type="match status" value="1"/>
</dbReference>
<dbReference type="AlphaFoldDB" id="A0AAW1VPT4"/>
<name>A0AAW1VPT4_RUBAR</name>
<comment type="caution">
    <text evidence="3">The sequence shown here is derived from an EMBL/GenBank/DDBJ whole genome shotgun (WGS) entry which is preliminary data.</text>
</comment>
<dbReference type="SUPFAM" id="SSF50630">
    <property type="entry name" value="Acid proteases"/>
    <property type="match status" value="1"/>
</dbReference>
<evidence type="ECO:0000313" key="3">
    <source>
        <dbReference type="EMBL" id="KAK9906285.1"/>
    </source>
</evidence>
<dbReference type="GO" id="GO:0006508">
    <property type="term" value="P:proteolysis"/>
    <property type="evidence" value="ECO:0007669"/>
    <property type="project" value="InterPro"/>
</dbReference>
<keyword evidence="4" id="KW-1185">Reference proteome</keyword>
<evidence type="ECO:0000313" key="4">
    <source>
        <dbReference type="Proteomes" id="UP001457282"/>
    </source>
</evidence>